<evidence type="ECO:0000259" key="1">
    <source>
        <dbReference type="Pfam" id="PF13524"/>
    </source>
</evidence>
<dbReference type="GO" id="GO:0016740">
    <property type="term" value="F:transferase activity"/>
    <property type="evidence" value="ECO:0007669"/>
    <property type="project" value="UniProtKB-KW"/>
</dbReference>
<reference evidence="2 3" key="1">
    <citation type="submission" date="2019-12" db="EMBL/GenBank/DDBJ databases">
        <authorList>
            <person name="Zhao J."/>
        </authorList>
    </citation>
    <scope>NUCLEOTIDE SEQUENCE [LARGE SCALE GENOMIC DNA]</scope>
    <source>
        <strain evidence="2 3">S-15</strain>
    </source>
</reference>
<keyword evidence="3" id="KW-1185">Reference proteome</keyword>
<evidence type="ECO:0000313" key="2">
    <source>
        <dbReference type="EMBL" id="NBG66653.1"/>
    </source>
</evidence>
<keyword evidence="2" id="KW-0808">Transferase</keyword>
<protein>
    <submittedName>
        <fullName evidence="2">Glycosyltransferase</fullName>
    </submittedName>
</protein>
<dbReference type="EMBL" id="WWNE01000008">
    <property type="protein sequence ID" value="NBG66653.1"/>
    <property type="molecule type" value="Genomic_DNA"/>
</dbReference>
<gene>
    <name evidence="2" type="ORF">GQN54_11055</name>
</gene>
<evidence type="ECO:0000313" key="3">
    <source>
        <dbReference type="Proteomes" id="UP000470771"/>
    </source>
</evidence>
<dbReference type="RefSeq" id="WP_160633606.1">
    <property type="nucleotide sequence ID" value="NZ_WWNE01000008.1"/>
</dbReference>
<comment type="caution">
    <text evidence="2">The sequence shown here is derived from an EMBL/GenBank/DDBJ whole genome shotgun (WGS) entry which is preliminary data.</text>
</comment>
<proteinExistence type="predicted"/>
<accession>A0A6N9NL43</accession>
<organism evidence="2 3">
    <name type="scientific">Acidiluteibacter ferrifornacis</name>
    <dbReference type="NCBI Taxonomy" id="2692424"/>
    <lineage>
        <taxon>Bacteria</taxon>
        <taxon>Pseudomonadati</taxon>
        <taxon>Bacteroidota</taxon>
        <taxon>Flavobacteriia</taxon>
        <taxon>Flavobacteriales</taxon>
        <taxon>Cryomorphaceae</taxon>
        <taxon>Acidiluteibacter</taxon>
    </lineage>
</organism>
<dbReference type="Pfam" id="PF13524">
    <property type="entry name" value="Glyco_trans_1_2"/>
    <property type="match status" value="1"/>
</dbReference>
<sequence length="338" mass="39275">MKSLLYVYQNYRKSYSSASLSILRALHSLKGFKIEDFEVKPISYSNFINRILNKVSFIRTRHFKVQNELLMTKVGNGCYDYMFVMKGTDIKSDTLLTIKKNNPSIKLICFNPDDPFNRASSNEEIIKSIAVYDYYCIWTRHLDLKLKAAGANHIKYLPFGVDETIIYPLDAEYKYEISFVGNGDDERHQLIRGLALEFERRNLMIRIHIFGSNWPDLGSNVIVDGQKNAEDLLKTIAASKINLNLLRKQNKNSINMRTFEIPAARGFMLHERSDEAQSFFTSNTEVVYFDDVVDLANKCEYYLKNEEERKGCVTNCNKKLKSIDYSYQKIIDNVFNQL</sequence>
<dbReference type="InterPro" id="IPR055259">
    <property type="entry name" value="YkvP/CgeB_Glyco_trans-like"/>
</dbReference>
<feature type="domain" description="Spore protein YkvP/CgeB glycosyl transferase-like" evidence="1">
    <location>
        <begin position="200"/>
        <end position="332"/>
    </location>
</feature>
<dbReference type="AlphaFoldDB" id="A0A6N9NL43"/>
<dbReference type="Proteomes" id="UP000470771">
    <property type="component" value="Unassembled WGS sequence"/>
</dbReference>
<name>A0A6N9NL43_9FLAO</name>